<dbReference type="InterPro" id="IPR007016">
    <property type="entry name" value="O-antigen_ligase-rel_domated"/>
</dbReference>
<organism evidence="7 8">
    <name type="scientific">Enterococcus avium</name>
    <name type="common">Streptococcus avium</name>
    <dbReference type="NCBI Taxonomy" id="33945"/>
    <lineage>
        <taxon>Bacteria</taxon>
        <taxon>Bacillati</taxon>
        <taxon>Bacillota</taxon>
        <taxon>Bacilli</taxon>
        <taxon>Lactobacillales</taxon>
        <taxon>Enterococcaceae</taxon>
        <taxon>Enterococcus</taxon>
    </lineage>
</organism>
<dbReference type="PANTHER" id="PTHR37422">
    <property type="entry name" value="TEICHURONIC ACID BIOSYNTHESIS PROTEIN TUAE"/>
    <property type="match status" value="1"/>
</dbReference>
<feature type="transmembrane region" description="Helical" evidence="5">
    <location>
        <begin position="384"/>
        <end position="408"/>
    </location>
</feature>
<keyword evidence="4 5" id="KW-0472">Membrane</keyword>
<feature type="transmembrane region" description="Helical" evidence="5">
    <location>
        <begin position="210"/>
        <end position="228"/>
    </location>
</feature>
<keyword evidence="7" id="KW-0436">Ligase</keyword>
<feature type="transmembrane region" description="Helical" evidence="5">
    <location>
        <begin position="187"/>
        <end position="203"/>
    </location>
</feature>
<evidence type="ECO:0000256" key="3">
    <source>
        <dbReference type="ARBA" id="ARBA00022989"/>
    </source>
</evidence>
<keyword evidence="3 5" id="KW-1133">Transmembrane helix</keyword>
<sequence length="470" mass="54152">MNNENSILKEEKKLQKLQEYFIYYLFFLVVCRSIGPYSLINPRFDQIIFGIGAIYGFLLIVAEFIMVVLKKKKNNYNIWLIIFLIGLFLSILINYKFALFSNLKLLVWQAIYLLVVFQVGKDNIHSGRIIKTLSNLLIIVWTILTTISLGMFLFRFSYAVHLTNRARFLRIGFFDARLFGVFEDPNFSSTISVVVILLIVYSLRIKKGKLQSFLSYLAIIFQLAYIQLSGSRTGLIVLLLSIFVLSFSILLNLDFWIKKKYLYKWLGSLFSALIIVILSYFLLEAFKYILSLLPSVLFKEEHRILKDIPKKDGGKISLERSDVENNSDASNGRLGLWKSGFELFKTNILFGTSPKGIFEYAKEVLPTTFIDRTQKYTHNTYVNVITSTGLVGSIPLFFFFIKSFFMVITKAYGKAKLFFKNNYGMNAQIVLAIAASAFFLNDIVMVNSVGSLIFWLFLGRIYYLSNNETN</sequence>
<feature type="transmembrane region" description="Helical" evidence="5">
    <location>
        <begin position="132"/>
        <end position="154"/>
    </location>
</feature>
<feature type="transmembrane region" description="Helical" evidence="5">
    <location>
        <begin position="103"/>
        <end position="120"/>
    </location>
</feature>
<keyword evidence="2 5" id="KW-0812">Transmembrane</keyword>
<dbReference type="PANTHER" id="PTHR37422:SF13">
    <property type="entry name" value="LIPOPOLYSACCHARIDE BIOSYNTHESIS PROTEIN PA4999-RELATED"/>
    <property type="match status" value="1"/>
</dbReference>
<protein>
    <submittedName>
        <fullName evidence="7">O-antigen ligase domain-containing protein</fullName>
    </submittedName>
</protein>
<feature type="transmembrane region" description="Helical" evidence="5">
    <location>
        <begin position="21"/>
        <end position="40"/>
    </location>
</feature>
<proteinExistence type="predicted"/>
<evidence type="ECO:0000259" key="6">
    <source>
        <dbReference type="Pfam" id="PF04932"/>
    </source>
</evidence>
<feature type="transmembrane region" description="Helical" evidence="5">
    <location>
        <begin position="76"/>
        <end position="97"/>
    </location>
</feature>
<reference evidence="7 8" key="1">
    <citation type="submission" date="2018-12" db="EMBL/GenBank/DDBJ databases">
        <title>A novel vanA-carrying plasmid in a clinical isolate of Enterococcus avium.</title>
        <authorList>
            <person name="Bernasconi O.J."/>
            <person name="Luzzaro F."/>
            <person name="Endimiani A."/>
        </authorList>
    </citation>
    <scope>NUCLEOTIDE SEQUENCE [LARGE SCALE GENOMIC DNA]</scope>
    <source>
        <strain evidence="7 8">LC0559/18</strain>
    </source>
</reference>
<evidence type="ECO:0000313" key="8">
    <source>
        <dbReference type="Proteomes" id="UP000288388"/>
    </source>
</evidence>
<evidence type="ECO:0000313" key="7">
    <source>
        <dbReference type="EMBL" id="RVU94771.1"/>
    </source>
</evidence>
<feature type="transmembrane region" description="Helical" evidence="5">
    <location>
        <begin position="265"/>
        <end position="283"/>
    </location>
</feature>
<dbReference type="GO" id="GO:0016020">
    <property type="term" value="C:membrane"/>
    <property type="evidence" value="ECO:0007669"/>
    <property type="project" value="UniProtKB-SubCell"/>
</dbReference>
<name>A0A437UME8_ENTAV</name>
<dbReference type="InterPro" id="IPR051533">
    <property type="entry name" value="WaaL-like"/>
</dbReference>
<feature type="domain" description="O-antigen ligase-related" evidence="6">
    <location>
        <begin position="218"/>
        <end position="394"/>
    </location>
</feature>
<feature type="transmembrane region" description="Helical" evidence="5">
    <location>
        <begin position="429"/>
        <end position="458"/>
    </location>
</feature>
<evidence type="ECO:0000256" key="4">
    <source>
        <dbReference type="ARBA" id="ARBA00023136"/>
    </source>
</evidence>
<dbReference type="Proteomes" id="UP000288388">
    <property type="component" value="Unassembled WGS sequence"/>
</dbReference>
<feature type="transmembrane region" description="Helical" evidence="5">
    <location>
        <begin position="234"/>
        <end position="253"/>
    </location>
</feature>
<dbReference type="AlphaFoldDB" id="A0A437UME8"/>
<evidence type="ECO:0000256" key="5">
    <source>
        <dbReference type="SAM" id="Phobius"/>
    </source>
</evidence>
<accession>A0A437UME8</accession>
<gene>
    <name evidence="7" type="ORF">EK398_07880</name>
</gene>
<feature type="transmembrane region" description="Helical" evidence="5">
    <location>
        <begin position="46"/>
        <end position="69"/>
    </location>
</feature>
<dbReference type="RefSeq" id="WP_127978750.1">
    <property type="nucleotide sequence ID" value="NZ_RYZS01000001.1"/>
</dbReference>
<evidence type="ECO:0000256" key="2">
    <source>
        <dbReference type="ARBA" id="ARBA00022692"/>
    </source>
</evidence>
<dbReference type="EMBL" id="RYZS01000001">
    <property type="protein sequence ID" value="RVU94771.1"/>
    <property type="molecule type" value="Genomic_DNA"/>
</dbReference>
<comment type="subcellular location">
    <subcellularLocation>
        <location evidence="1">Membrane</location>
        <topology evidence="1">Multi-pass membrane protein</topology>
    </subcellularLocation>
</comment>
<dbReference type="Pfam" id="PF04932">
    <property type="entry name" value="Wzy_C"/>
    <property type="match status" value="1"/>
</dbReference>
<evidence type="ECO:0000256" key="1">
    <source>
        <dbReference type="ARBA" id="ARBA00004141"/>
    </source>
</evidence>
<dbReference type="GO" id="GO:0016874">
    <property type="term" value="F:ligase activity"/>
    <property type="evidence" value="ECO:0007669"/>
    <property type="project" value="UniProtKB-KW"/>
</dbReference>
<comment type="caution">
    <text evidence="7">The sequence shown here is derived from an EMBL/GenBank/DDBJ whole genome shotgun (WGS) entry which is preliminary data.</text>
</comment>